<evidence type="ECO:0000256" key="5">
    <source>
        <dbReference type="HAMAP-Rule" id="MF_00099"/>
    </source>
</evidence>
<dbReference type="EC" id="3.5.1.44" evidence="5"/>
<dbReference type="EC" id="3.1.1.61" evidence="5"/>
<dbReference type="AlphaFoldDB" id="M4V7Q2"/>
<dbReference type="HOGENOM" id="CLU_000445_51_0_7"/>
<comment type="subcellular location">
    <subcellularLocation>
        <location evidence="5">Cytoplasm</location>
    </subcellularLocation>
</comment>
<comment type="function">
    <text evidence="5">Involved in chemotaxis. Part of a chemotaxis signal transduction system that modulates chemotaxis in response to various stimuli. Catalyzes the demethylation of specific methylglutamate residues introduced into the chemoreceptors (methyl-accepting chemotaxis proteins or MCP) by CheR. Also mediates the irreversible deamidation of specific glutamine residues to glutamic acid.</text>
</comment>
<comment type="PTM">
    <text evidence="5">Phosphorylated by CheA. Phosphorylation of the N-terminal regulatory domain activates the methylesterase activity.</text>
</comment>
<dbReference type="GO" id="GO:0050568">
    <property type="term" value="F:protein-glutamine glutaminase activity"/>
    <property type="evidence" value="ECO:0007669"/>
    <property type="project" value="UniProtKB-UniRule"/>
</dbReference>
<feature type="modified residue" description="4-aspartylphosphate" evidence="5 7">
    <location>
        <position position="157"/>
    </location>
</feature>
<dbReference type="RefSeq" id="WP_015469917.1">
    <property type="nucleotide sequence ID" value="NC_020813.1"/>
</dbReference>
<dbReference type="InterPro" id="IPR008248">
    <property type="entry name" value="CheB-like"/>
</dbReference>
<dbReference type="InterPro" id="IPR001789">
    <property type="entry name" value="Sig_transdc_resp-reg_receiver"/>
</dbReference>
<evidence type="ECO:0000256" key="7">
    <source>
        <dbReference type="PROSITE-ProRule" id="PRU00169"/>
    </source>
</evidence>
<dbReference type="InterPro" id="IPR000673">
    <property type="entry name" value="Sig_transdc_resp-reg_Me-estase"/>
</dbReference>
<dbReference type="InterPro" id="IPR011006">
    <property type="entry name" value="CheY-like_superfamily"/>
</dbReference>
<evidence type="ECO:0000256" key="3">
    <source>
        <dbReference type="ARBA" id="ARBA00022801"/>
    </source>
</evidence>
<name>M4V7Q2_9BACT</name>
<evidence type="ECO:0000256" key="4">
    <source>
        <dbReference type="ARBA" id="ARBA00048267"/>
    </source>
</evidence>
<dbReference type="Pfam" id="PF01339">
    <property type="entry name" value="CheB_methylest"/>
    <property type="match status" value="1"/>
</dbReference>
<dbReference type="CDD" id="cd17541">
    <property type="entry name" value="REC_CheB-like"/>
    <property type="match status" value="1"/>
</dbReference>
<gene>
    <name evidence="5" type="primary">cheB</name>
    <name evidence="10" type="ORF">A11Q_1211</name>
</gene>
<dbReference type="GO" id="GO:0005737">
    <property type="term" value="C:cytoplasm"/>
    <property type="evidence" value="ECO:0007669"/>
    <property type="project" value="UniProtKB-SubCell"/>
</dbReference>
<dbReference type="eggNOG" id="COG2201">
    <property type="taxonomic scope" value="Bacteria"/>
</dbReference>
<feature type="domain" description="Response regulatory" evidence="8">
    <location>
        <begin position="106"/>
        <end position="223"/>
    </location>
</feature>
<dbReference type="Pfam" id="PF00072">
    <property type="entry name" value="Response_reg"/>
    <property type="match status" value="1"/>
</dbReference>
<evidence type="ECO:0000256" key="6">
    <source>
        <dbReference type="PROSITE-ProRule" id="PRU00050"/>
    </source>
</evidence>
<evidence type="ECO:0000313" key="10">
    <source>
        <dbReference type="EMBL" id="AGH95427.1"/>
    </source>
</evidence>
<sequence length="441" mass="49325">MKYSAGIWILILTEDAHKIEYIPEQKLKYLNLQDRISDLIGTVLERVKAIKAVLINYSEDQFQKSIPLSLKNKTSFVARSNDCEIFYDEVTQKVRVSRDEQKFPLKVLIVDDSATMRAILKKIIQSDSRFQVTHETGSPNEALNLIRQNEFDLITMDLHMPEMTGADLIKLYFAEKKIPTVVISSLRAEESDLVLQSLENGAVDYLQKPEQSHLSDVGHEIIQRLLTAASAQVSSHHTTIKNTRHDFRSVQGLLCIGASTGGTQAIKNVLQQFGAHIPPTVIVQHIPAVFSKAFADRLNQLFSFEVKEAEDGDLILPDRVLIAPGGKQMRVVRSGSGMKVRVEEAPPVNRHKPSVDYLFRSVVDFCDSVRVVGVILTGMGADGAEGLFQLKQRGAYTVAQDEKTSVVYGMPREAVERKAVKKVTSVFNMAEEIFRGFGPER</sequence>
<dbReference type="KEGG" id="bex:A11Q_1211"/>
<dbReference type="PROSITE" id="PS50110">
    <property type="entry name" value="RESPONSE_REGULATORY"/>
    <property type="match status" value="1"/>
</dbReference>
<evidence type="ECO:0000313" key="11">
    <source>
        <dbReference type="Proteomes" id="UP000012040"/>
    </source>
</evidence>
<accession>M4V7Q2</accession>
<protein>
    <recommendedName>
        <fullName evidence="5">Protein-glutamate methylesterase/protein-glutamine glutaminase</fullName>
        <ecNumber evidence="5">3.1.1.61</ecNumber>
        <ecNumber evidence="5">3.5.1.44</ecNumber>
    </recommendedName>
</protein>
<evidence type="ECO:0000259" key="8">
    <source>
        <dbReference type="PROSITE" id="PS50110"/>
    </source>
</evidence>
<dbReference type="PROSITE" id="PS50122">
    <property type="entry name" value="CHEB"/>
    <property type="match status" value="1"/>
</dbReference>
<dbReference type="OrthoDB" id="5291131at2"/>
<evidence type="ECO:0000259" key="9">
    <source>
        <dbReference type="PROSITE" id="PS50122"/>
    </source>
</evidence>
<organism evidence="10 11">
    <name type="scientific">Pseudobdellovibrio exovorus JSS</name>
    <dbReference type="NCBI Taxonomy" id="1184267"/>
    <lineage>
        <taxon>Bacteria</taxon>
        <taxon>Pseudomonadati</taxon>
        <taxon>Bdellovibrionota</taxon>
        <taxon>Bdellovibrionia</taxon>
        <taxon>Bdellovibrionales</taxon>
        <taxon>Pseudobdellovibrionaceae</taxon>
        <taxon>Pseudobdellovibrio</taxon>
    </lineage>
</organism>
<dbReference type="STRING" id="1184267.A11Q_1211"/>
<comment type="domain">
    <text evidence="5">Contains a C-terminal catalytic domain, and an N-terminal region which modulates catalytic activity.</text>
</comment>
<feature type="active site" evidence="5 6">
    <location>
        <position position="259"/>
    </location>
</feature>
<dbReference type="PATRIC" id="fig|1184267.3.peg.1226"/>
<dbReference type="Gene3D" id="3.40.50.180">
    <property type="entry name" value="Methylesterase CheB, C-terminal domain"/>
    <property type="match status" value="1"/>
</dbReference>
<keyword evidence="5 7" id="KW-0597">Phosphoprotein</keyword>
<feature type="active site" evidence="5 6">
    <location>
        <position position="285"/>
    </location>
</feature>
<keyword evidence="3 5" id="KW-0378">Hydrolase</keyword>
<dbReference type="PANTHER" id="PTHR42872:SF6">
    <property type="entry name" value="PROTEIN-GLUTAMATE METHYLESTERASE_PROTEIN-GLUTAMINE GLUTAMINASE"/>
    <property type="match status" value="1"/>
</dbReference>
<comment type="similarity">
    <text evidence="5">Belongs to the CheB family.</text>
</comment>
<dbReference type="InterPro" id="IPR035909">
    <property type="entry name" value="CheB_C"/>
</dbReference>
<dbReference type="Gene3D" id="3.40.50.2300">
    <property type="match status" value="1"/>
</dbReference>
<comment type="catalytic activity">
    <reaction evidence="4 5">
        <text>[protein]-L-glutamate 5-O-methyl ester + H2O = L-glutamyl-[protein] + methanol + H(+)</text>
        <dbReference type="Rhea" id="RHEA:23236"/>
        <dbReference type="Rhea" id="RHEA-COMP:10208"/>
        <dbReference type="Rhea" id="RHEA-COMP:10311"/>
        <dbReference type="ChEBI" id="CHEBI:15377"/>
        <dbReference type="ChEBI" id="CHEBI:15378"/>
        <dbReference type="ChEBI" id="CHEBI:17790"/>
        <dbReference type="ChEBI" id="CHEBI:29973"/>
        <dbReference type="ChEBI" id="CHEBI:82795"/>
        <dbReference type="EC" id="3.1.1.61"/>
    </reaction>
</comment>
<dbReference type="SMART" id="SM00448">
    <property type="entry name" value="REC"/>
    <property type="match status" value="1"/>
</dbReference>
<dbReference type="PANTHER" id="PTHR42872">
    <property type="entry name" value="PROTEIN-GLUTAMATE METHYLESTERASE/PROTEIN-GLUTAMINE GLUTAMINASE"/>
    <property type="match status" value="1"/>
</dbReference>
<feature type="active site" evidence="5 6">
    <location>
        <position position="382"/>
    </location>
</feature>
<dbReference type="Proteomes" id="UP000012040">
    <property type="component" value="Chromosome"/>
</dbReference>
<dbReference type="GO" id="GO:0006935">
    <property type="term" value="P:chemotaxis"/>
    <property type="evidence" value="ECO:0007669"/>
    <property type="project" value="UniProtKB-UniRule"/>
</dbReference>
<keyword evidence="11" id="KW-1185">Reference proteome</keyword>
<keyword evidence="1 5" id="KW-0963">Cytoplasm</keyword>
<dbReference type="HAMAP" id="MF_00099">
    <property type="entry name" value="CheB_chemtxs"/>
    <property type="match status" value="1"/>
</dbReference>
<feature type="domain" description="CheB-type methylesterase" evidence="9">
    <location>
        <begin position="247"/>
        <end position="440"/>
    </location>
</feature>
<dbReference type="GO" id="GO:0000156">
    <property type="term" value="F:phosphorelay response regulator activity"/>
    <property type="evidence" value="ECO:0007669"/>
    <property type="project" value="InterPro"/>
</dbReference>
<comment type="catalytic activity">
    <reaction evidence="5">
        <text>L-glutaminyl-[protein] + H2O = L-glutamyl-[protein] + NH4(+)</text>
        <dbReference type="Rhea" id="RHEA:16441"/>
        <dbReference type="Rhea" id="RHEA-COMP:10207"/>
        <dbReference type="Rhea" id="RHEA-COMP:10208"/>
        <dbReference type="ChEBI" id="CHEBI:15377"/>
        <dbReference type="ChEBI" id="CHEBI:28938"/>
        <dbReference type="ChEBI" id="CHEBI:29973"/>
        <dbReference type="ChEBI" id="CHEBI:30011"/>
        <dbReference type="EC" id="3.5.1.44"/>
    </reaction>
</comment>
<dbReference type="CDD" id="cd16432">
    <property type="entry name" value="CheB_Rec"/>
    <property type="match status" value="1"/>
</dbReference>
<evidence type="ECO:0000256" key="2">
    <source>
        <dbReference type="ARBA" id="ARBA00022500"/>
    </source>
</evidence>
<dbReference type="GO" id="GO:0008984">
    <property type="term" value="F:protein-glutamate methylesterase activity"/>
    <property type="evidence" value="ECO:0007669"/>
    <property type="project" value="UniProtKB-UniRule"/>
</dbReference>
<dbReference type="SUPFAM" id="SSF52172">
    <property type="entry name" value="CheY-like"/>
    <property type="match status" value="1"/>
</dbReference>
<evidence type="ECO:0000256" key="1">
    <source>
        <dbReference type="ARBA" id="ARBA00022490"/>
    </source>
</evidence>
<reference evidence="10 11" key="1">
    <citation type="journal article" date="2013" name="ISME J.">
        <title>By their genes ye shall know them: genomic signatures of predatory bacteria.</title>
        <authorList>
            <person name="Pasternak Z."/>
            <person name="Pietrokovski S."/>
            <person name="Rotem O."/>
            <person name="Gophna U."/>
            <person name="Lurie-Weinberger M.N."/>
            <person name="Jurkevitch E."/>
        </authorList>
    </citation>
    <scope>NUCLEOTIDE SEQUENCE [LARGE SCALE GENOMIC DNA]</scope>
    <source>
        <strain evidence="10 11">JSS</strain>
    </source>
</reference>
<proteinExistence type="inferred from homology"/>
<dbReference type="NCBIfam" id="NF001965">
    <property type="entry name" value="PRK00742.1"/>
    <property type="match status" value="1"/>
</dbReference>
<dbReference type="SUPFAM" id="SSF52738">
    <property type="entry name" value="Methylesterase CheB, C-terminal domain"/>
    <property type="match status" value="1"/>
</dbReference>
<dbReference type="EMBL" id="CP003537">
    <property type="protein sequence ID" value="AGH95427.1"/>
    <property type="molecule type" value="Genomic_DNA"/>
</dbReference>
<keyword evidence="2 5" id="KW-0145">Chemotaxis</keyword>